<name>A0ACD5YNQ0_AVESA</name>
<dbReference type="EnsemblPlants" id="AVESA.00010b.r2.6AG1012260.1">
    <property type="protein sequence ID" value="AVESA.00010b.r2.6AG1012260.1.CDS"/>
    <property type="gene ID" value="AVESA.00010b.r2.6AG1012260"/>
</dbReference>
<sequence length="487" mass="51334">MESKGRMPPYHHRPLPGLGSGPSHGMMHRDPYGPGMHQPPGPGPFPYDMLPTRPEILEQKLAAQLGEMQKLAVENERLATSHVSLRKELAAAQQELQRLQAQGEAARAAEEQEIRGLLDKAAKMEADLKSYDTVKAELQQAHAEAQNLLAARQHLAADAQKLSKDLQRNFGEAQQLPALMAERDAATQEYQHLRATYEYERKLKMDHSESLQVMKKNYDSMVTELEKLRAEMTNTANHDKSGALYNPSFAQKDGGTSSRQSVGQTAYDGGYGVAQARTPPTGMPDPLSGSPAGAAVRSGFDPSRGNAYDPSRLASLSSSKAGGNDASRGATSYDSLKVAGYDASRTSALGAQAAAPTAHGSTGGAGYYGSSQATPPSHAWAPGAPTYGSVQVPPSYASGPVPSSSYGATAAHPRGSAQALSSYGQTQAPSSYAYTQMPPSYGLAQASSHFAPTQGTSPYGFAAQPAYGSGQAAPNTGGAYQAPHGRK</sequence>
<accession>A0ACD5YNQ0</accession>
<evidence type="ECO:0000313" key="1">
    <source>
        <dbReference type="EnsemblPlants" id="AVESA.00010b.r2.6AG1012260.1.CDS"/>
    </source>
</evidence>
<proteinExistence type="predicted"/>
<keyword evidence="2" id="KW-1185">Reference proteome</keyword>
<dbReference type="Proteomes" id="UP001732700">
    <property type="component" value="Chromosome 6A"/>
</dbReference>
<reference evidence="1" key="2">
    <citation type="submission" date="2025-09" db="UniProtKB">
        <authorList>
            <consortium name="EnsemblPlants"/>
        </authorList>
    </citation>
    <scope>IDENTIFICATION</scope>
</reference>
<reference evidence="1" key="1">
    <citation type="submission" date="2021-05" db="EMBL/GenBank/DDBJ databases">
        <authorList>
            <person name="Scholz U."/>
            <person name="Mascher M."/>
            <person name="Fiebig A."/>
        </authorList>
    </citation>
    <scope>NUCLEOTIDE SEQUENCE [LARGE SCALE GENOMIC DNA]</scope>
</reference>
<organism evidence="1 2">
    <name type="scientific">Avena sativa</name>
    <name type="common">Oat</name>
    <dbReference type="NCBI Taxonomy" id="4498"/>
    <lineage>
        <taxon>Eukaryota</taxon>
        <taxon>Viridiplantae</taxon>
        <taxon>Streptophyta</taxon>
        <taxon>Embryophyta</taxon>
        <taxon>Tracheophyta</taxon>
        <taxon>Spermatophyta</taxon>
        <taxon>Magnoliopsida</taxon>
        <taxon>Liliopsida</taxon>
        <taxon>Poales</taxon>
        <taxon>Poaceae</taxon>
        <taxon>BOP clade</taxon>
        <taxon>Pooideae</taxon>
        <taxon>Poodae</taxon>
        <taxon>Poeae</taxon>
        <taxon>Poeae Chloroplast Group 1 (Aveneae type)</taxon>
        <taxon>Aveninae</taxon>
        <taxon>Avena</taxon>
    </lineage>
</organism>
<protein>
    <submittedName>
        <fullName evidence="1">Uncharacterized protein</fullName>
    </submittedName>
</protein>
<evidence type="ECO:0000313" key="2">
    <source>
        <dbReference type="Proteomes" id="UP001732700"/>
    </source>
</evidence>